<dbReference type="EMBL" id="RQTU01000245">
    <property type="protein sequence ID" value="RRD68300.1"/>
    <property type="molecule type" value="Genomic_DNA"/>
</dbReference>
<feature type="non-terminal residue" evidence="1">
    <location>
        <position position="1"/>
    </location>
</feature>
<dbReference type="Proteomes" id="UP000271008">
    <property type="component" value="Unassembled WGS sequence"/>
</dbReference>
<accession>A0A3P1YDM5</accession>
<reference evidence="1 2" key="1">
    <citation type="submission" date="2018-11" db="EMBL/GenBank/DDBJ databases">
        <title>Enterobacteriaceae from Patient.</title>
        <authorList>
            <person name="Shen C."/>
            <person name="Yang Y."/>
            <person name="Tian G."/>
        </authorList>
    </citation>
    <scope>NUCLEOTIDE SEQUENCE [LARGE SCALE GENOMIC DNA]</scope>
    <source>
        <strain evidence="1 2">GBGD28</strain>
    </source>
</reference>
<proteinExistence type="predicted"/>
<dbReference type="AlphaFoldDB" id="A0A3P1YDM5"/>
<protein>
    <submittedName>
        <fullName evidence="1">DfrA family trimethoprim-resistant dihydrofolate reductase</fullName>
    </submittedName>
</protein>
<sequence>FNLVFEQFFMSNINYTYQIWKKG</sequence>
<evidence type="ECO:0000313" key="2">
    <source>
        <dbReference type="Proteomes" id="UP000271008"/>
    </source>
</evidence>
<gene>
    <name evidence="1" type="ORF">EIA08_28795</name>
</gene>
<name>A0A3P1YDM5_ECOLX</name>
<organism evidence="1 2">
    <name type="scientific">Escherichia coli</name>
    <dbReference type="NCBI Taxonomy" id="562"/>
    <lineage>
        <taxon>Bacteria</taxon>
        <taxon>Pseudomonadati</taxon>
        <taxon>Pseudomonadota</taxon>
        <taxon>Gammaproteobacteria</taxon>
        <taxon>Enterobacterales</taxon>
        <taxon>Enterobacteriaceae</taxon>
        <taxon>Escherichia</taxon>
    </lineage>
</organism>
<evidence type="ECO:0000313" key="1">
    <source>
        <dbReference type="EMBL" id="RRD68300.1"/>
    </source>
</evidence>
<comment type="caution">
    <text evidence="1">The sequence shown here is derived from an EMBL/GenBank/DDBJ whole genome shotgun (WGS) entry which is preliminary data.</text>
</comment>